<feature type="domain" description="Methyltransferase FkbM" evidence="1">
    <location>
        <begin position="89"/>
        <end position="246"/>
    </location>
</feature>
<dbReference type="Pfam" id="PF05050">
    <property type="entry name" value="Methyltransf_21"/>
    <property type="match status" value="1"/>
</dbReference>
<accession>A0AA35UWQ7</accession>
<dbReference type="Proteomes" id="UP001158598">
    <property type="component" value="Chromosome"/>
</dbReference>
<sequence>MALFNTLRFIVGHPLNANARRAALIRWLRWQLGSRLLPGEVVCPFVNDACLVVRPGMTGATGNVYVGLHEFEDMAFLLHYLRPEDLFVDVGANVGSYTVLAGGGIGAACLSIEPLPQAFAALRRNIAVNEMGGRVQALNLGLASQPGVLRFTSRLDTVNHVLSKEEDHADAVEVPVRTLDEVVGDASPALLKMDVEGYETEVLAGAQRVLANPALRALILELNGSGRRYGFDEDAIRRQLRDLGFIACSYHPFERALTPRAETAVGGNTLFARDLEYVENCLRTAPAFRLLGREI</sequence>
<evidence type="ECO:0000313" key="3">
    <source>
        <dbReference type="Proteomes" id="UP001158598"/>
    </source>
</evidence>
<dbReference type="NCBIfam" id="TIGR01444">
    <property type="entry name" value="fkbM_fam"/>
    <property type="match status" value="1"/>
</dbReference>
<dbReference type="AlphaFoldDB" id="A0AA35UWQ7"/>
<reference evidence="2" key="1">
    <citation type="submission" date="2023-03" db="EMBL/GenBank/DDBJ databases">
        <authorList>
            <person name="Pearce D."/>
        </authorList>
    </citation>
    <scope>NUCLEOTIDE SEQUENCE</scope>
    <source>
        <strain evidence="2">Mc</strain>
    </source>
</reference>
<protein>
    <submittedName>
        <fullName evidence="2">Methyltransferase FkbM family</fullName>
    </submittedName>
</protein>
<dbReference type="InterPro" id="IPR052514">
    <property type="entry name" value="SAM-dependent_MTase"/>
</dbReference>
<dbReference type="InterPro" id="IPR006342">
    <property type="entry name" value="FkbM_mtfrase"/>
</dbReference>
<dbReference type="GO" id="GO:0008168">
    <property type="term" value="F:methyltransferase activity"/>
    <property type="evidence" value="ECO:0007669"/>
    <property type="project" value="UniProtKB-KW"/>
</dbReference>
<evidence type="ECO:0000313" key="2">
    <source>
        <dbReference type="EMBL" id="CAI8722954.1"/>
    </source>
</evidence>
<dbReference type="PANTHER" id="PTHR34203">
    <property type="entry name" value="METHYLTRANSFERASE, FKBM FAMILY PROTEIN"/>
    <property type="match status" value="1"/>
</dbReference>
<keyword evidence="2" id="KW-0808">Transferase</keyword>
<dbReference type="PANTHER" id="PTHR34203:SF15">
    <property type="entry name" value="SLL1173 PROTEIN"/>
    <property type="match status" value="1"/>
</dbReference>
<dbReference type="SUPFAM" id="SSF53335">
    <property type="entry name" value="S-adenosyl-L-methionine-dependent methyltransferases"/>
    <property type="match status" value="1"/>
</dbReference>
<keyword evidence="2" id="KW-0489">Methyltransferase</keyword>
<proteinExistence type="predicted"/>
<dbReference type="EMBL" id="OX458332">
    <property type="protein sequence ID" value="CAI8722954.1"/>
    <property type="molecule type" value="Genomic_DNA"/>
</dbReference>
<dbReference type="RefSeq" id="WP_282213418.1">
    <property type="nucleotide sequence ID" value="NZ_OX458332.1"/>
</dbReference>
<dbReference type="Gene3D" id="3.40.50.150">
    <property type="entry name" value="Vaccinia Virus protein VP39"/>
    <property type="match status" value="1"/>
</dbReference>
<dbReference type="GO" id="GO:0032259">
    <property type="term" value="P:methylation"/>
    <property type="evidence" value="ECO:0007669"/>
    <property type="project" value="UniProtKB-KW"/>
</dbReference>
<organism evidence="2 3">
    <name type="scientific">Methylococcus capsulatus</name>
    <dbReference type="NCBI Taxonomy" id="414"/>
    <lineage>
        <taxon>Bacteria</taxon>
        <taxon>Pseudomonadati</taxon>
        <taxon>Pseudomonadota</taxon>
        <taxon>Gammaproteobacteria</taxon>
        <taxon>Methylococcales</taxon>
        <taxon>Methylococcaceae</taxon>
        <taxon>Methylococcus</taxon>
    </lineage>
</organism>
<gene>
    <name evidence="2" type="ORF">MCNOR_0127</name>
</gene>
<dbReference type="InterPro" id="IPR029063">
    <property type="entry name" value="SAM-dependent_MTases_sf"/>
</dbReference>
<evidence type="ECO:0000259" key="1">
    <source>
        <dbReference type="Pfam" id="PF05050"/>
    </source>
</evidence>
<name>A0AA35UWQ7_METCP</name>